<dbReference type="GeneID" id="113207128"/>
<dbReference type="InterPro" id="IPR019775">
    <property type="entry name" value="WD40_repeat_CS"/>
</dbReference>
<dbReference type="PROSITE" id="PS50294">
    <property type="entry name" value="WD_REPEATS_REGION"/>
    <property type="match status" value="1"/>
</dbReference>
<dbReference type="GO" id="GO:0032259">
    <property type="term" value="P:methylation"/>
    <property type="evidence" value="ECO:0007669"/>
    <property type="project" value="UniProtKB-KW"/>
</dbReference>
<sequence length="383" mass="42858">MATSKFTTLYEWDTVQSADSTEWCPLAPSQSIFVCGTYQIEKEDDKATENNAPPTSRHGRIYVFELSNTNSFKPHQVIDLPAVLDMKWSQSYVCGRILLGVVTATAKLLIFELKEDKTLFQIAEAPVEGVDDSKEILALSLDWSNAKDAGVSQRDVHIIVSHSQGGANLFLLSDKFELLVVDKCWGHEYEAWIAAFNYWESSLIMTGGDDCILKGWDVRSGLSSPIFVNKSHNAGVTSLHSNALFENLLISGSYDESLRVWDMRKMKNPLHSTEMFGGVWRVKWNPFSFDMILTACMHGGFNVVNCLNSIKSGAEPQIIASYKNHESIAYGADWSYLNEESIKVLFDSSEYGQTLNGKNHCIVSTCSFYDHKLCISLFSKSDS</sequence>
<keyword evidence="3" id="KW-0677">Repeat</keyword>
<gene>
    <name evidence="10" type="primary">LOC113207128</name>
</gene>
<name>A0A6J1SDR6_FRAOC</name>
<keyword evidence="10" id="KW-0489">Methyltransferase</keyword>
<evidence type="ECO:0000256" key="2">
    <source>
        <dbReference type="ARBA" id="ARBA00022574"/>
    </source>
</evidence>
<dbReference type="InterPro" id="IPR015943">
    <property type="entry name" value="WD40/YVTN_repeat-like_dom_sf"/>
</dbReference>
<evidence type="ECO:0000256" key="4">
    <source>
        <dbReference type="ARBA" id="ARBA00022801"/>
    </source>
</evidence>
<keyword evidence="4" id="KW-0378">Hydrolase</keyword>
<dbReference type="SUPFAM" id="SSF50978">
    <property type="entry name" value="WD40 repeat-like"/>
    <property type="match status" value="1"/>
</dbReference>
<dbReference type="GO" id="GO:0061685">
    <property type="term" value="F:diphthine methylesterase activity"/>
    <property type="evidence" value="ECO:0007669"/>
    <property type="project" value="UniProtKB-EC"/>
</dbReference>
<reference evidence="10" key="1">
    <citation type="submission" date="2025-08" db="UniProtKB">
        <authorList>
            <consortium name="RefSeq"/>
        </authorList>
    </citation>
    <scope>IDENTIFICATION</scope>
    <source>
        <tissue evidence="10">Whole organism</tissue>
    </source>
</reference>
<dbReference type="RefSeq" id="XP_026279314.1">
    <property type="nucleotide sequence ID" value="XM_026423529.2"/>
</dbReference>
<comment type="catalytic activity">
    <reaction evidence="7">
        <text>diphthine methyl ester-[translation elongation factor 2] + H2O = diphthine-[translation elongation factor 2] + methanol + H(+)</text>
        <dbReference type="Rhea" id="RHEA:42656"/>
        <dbReference type="Rhea" id="RHEA-COMP:10172"/>
        <dbReference type="Rhea" id="RHEA-COMP:10173"/>
        <dbReference type="ChEBI" id="CHEBI:15377"/>
        <dbReference type="ChEBI" id="CHEBI:15378"/>
        <dbReference type="ChEBI" id="CHEBI:17790"/>
        <dbReference type="ChEBI" id="CHEBI:79005"/>
        <dbReference type="ChEBI" id="CHEBI:82696"/>
        <dbReference type="EC" id="3.1.1.97"/>
    </reaction>
</comment>
<dbReference type="InterPro" id="IPR036322">
    <property type="entry name" value="WD40_repeat_dom_sf"/>
</dbReference>
<dbReference type="OrthoDB" id="1930760at2759"/>
<dbReference type="PANTHER" id="PTHR46042">
    <property type="entry name" value="DIPHTHINE METHYLTRANSFERASE"/>
    <property type="match status" value="1"/>
</dbReference>
<dbReference type="AlphaFoldDB" id="A0A6J1SDR6"/>
<dbReference type="GO" id="GO:0017183">
    <property type="term" value="P:protein histidyl modification to diphthamide"/>
    <property type="evidence" value="ECO:0007669"/>
    <property type="project" value="TreeGrafter"/>
</dbReference>
<evidence type="ECO:0000256" key="7">
    <source>
        <dbReference type="ARBA" id="ARBA00047551"/>
    </source>
</evidence>
<dbReference type="PROSITE" id="PS00678">
    <property type="entry name" value="WD_REPEATS_1"/>
    <property type="match status" value="1"/>
</dbReference>
<protein>
    <recommendedName>
        <fullName evidence="6">methylated diphthine methylhydrolase</fullName>
        <ecNumber evidence="6">3.1.1.97</ecNumber>
    </recommendedName>
</protein>
<proteinExistence type="inferred from homology"/>
<evidence type="ECO:0000256" key="3">
    <source>
        <dbReference type="ARBA" id="ARBA00022737"/>
    </source>
</evidence>
<evidence type="ECO:0000256" key="5">
    <source>
        <dbReference type="ARBA" id="ARBA00038092"/>
    </source>
</evidence>
<evidence type="ECO:0000313" key="10">
    <source>
        <dbReference type="RefSeq" id="XP_026279314.1"/>
    </source>
</evidence>
<dbReference type="GO" id="GO:0008168">
    <property type="term" value="F:methyltransferase activity"/>
    <property type="evidence" value="ECO:0007669"/>
    <property type="project" value="UniProtKB-KW"/>
</dbReference>
<evidence type="ECO:0000256" key="6">
    <source>
        <dbReference type="ARBA" id="ARBA00039131"/>
    </source>
</evidence>
<comment type="similarity">
    <text evidence="5">Belongs to the DPH7 family.</text>
</comment>
<dbReference type="PROSITE" id="PS50082">
    <property type="entry name" value="WD_REPEATS_2"/>
    <property type="match status" value="1"/>
</dbReference>
<organism evidence="9 10">
    <name type="scientific">Frankliniella occidentalis</name>
    <name type="common">Western flower thrips</name>
    <name type="synonym">Euthrips occidentalis</name>
    <dbReference type="NCBI Taxonomy" id="133901"/>
    <lineage>
        <taxon>Eukaryota</taxon>
        <taxon>Metazoa</taxon>
        <taxon>Ecdysozoa</taxon>
        <taxon>Arthropoda</taxon>
        <taxon>Hexapoda</taxon>
        <taxon>Insecta</taxon>
        <taxon>Pterygota</taxon>
        <taxon>Neoptera</taxon>
        <taxon>Paraneoptera</taxon>
        <taxon>Thysanoptera</taxon>
        <taxon>Terebrantia</taxon>
        <taxon>Thripoidea</taxon>
        <taxon>Thripidae</taxon>
        <taxon>Frankliniella</taxon>
    </lineage>
</organism>
<keyword evidence="10" id="KW-0808">Transferase</keyword>
<dbReference type="Proteomes" id="UP000504606">
    <property type="component" value="Unplaced"/>
</dbReference>
<keyword evidence="2 8" id="KW-0853">WD repeat</keyword>
<accession>A0A6J1SDR6</accession>
<dbReference type="PANTHER" id="PTHR46042:SF1">
    <property type="entry name" value="DIPHTHINE METHYLTRANSFERASE"/>
    <property type="match status" value="1"/>
</dbReference>
<evidence type="ECO:0000313" key="9">
    <source>
        <dbReference type="Proteomes" id="UP000504606"/>
    </source>
</evidence>
<dbReference type="EC" id="3.1.1.97" evidence="6"/>
<dbReference type="InterPro" id="IPR052415">
    <property type="entry name" value="Diphthine_MTase"/>
</dbReference>
<dbReference type="GO" id="GO:0005737">
    <property type="term" value="C:cytoplasm"/>
    <property type="evidence" value="ECO:0007669"/>
    <property type="project" value="TreeGrafter"/>
</dbReference>
<feature type="repeat" description="WD" evidence="8">
    <location>
        <begin position="229"/>
        <end position="264"/>
    </location>
</feature>
<dbReference type="Gene3D" id="2.130.10.10">
    <property type="entry name" value="YVTN repeat-like/Quinoprotein amine dehydrogenase"/>
    <property type="match status" value="1"/>
</dbReference>
<comment type="pathway">
    <text evidence="1">Protein modification; peptidyl-diphthamide biosynthesis.</text>
</comment>
<dbReference type="InterPro" id="IPR001680">
    <property type="entry name" value="WD40_rpt"/>
</dbReference>
<evidence type="ECO:0000256" key="1">
    <source>
        <dbReference type="ARBA" id="ARBA00005156"/>
    </source>
</evidence>
<keyword evidence="9" id="KW-1185">Reference proteome</keyword>
<dbReference type="KEGG" id="foc:113207128"/>
<evidence type="ECO:0000256" key="8">
    <source>
        <dbReference type="PROSITE-ProRule" id="PRU00221"/>
    </source>
</evidence>
<dbReference type="SMART" id="SM00320">
    <property type="entry name" value="WD40"/>
    <property type="match status" value="3"/>
</dbReference>